<evidence type="ECO:0000259" key="3">
    <source>
        <dbReference type="Pfam" id="PF24883"/>
    </source>
</evidence>
<dbReference type="Proteomes" id="UP001152024">
    <property type="component" value="Unassembled WGS sequence"/>
</dbReference>
<organism evidence="4 5">
    <name type="scientific">Fusarium equiseti</name>
    <name type="common">Fusarium scirpi</name>
    <dbReference type="NCBI Taxonomy" id="61235"/>
    <lineage>
        <taxon>Eukaryota</taxon>
        <taxon>Fungi</taxon>
        <taxon>Dikarya</taxon>
        <taxon>Ascomycota</taxon>
        <taxon>Pezizomycotina</taxon>
        <taxon>Sordariomycetes</taxon>
        <taxon>Hypocreomycetidae</taxon>
        <taxon>Hypocreales</taxon>
        <taxon>Nectriaceae</taxon>
        <taxon>Fusarium</taxon>
        <taxon>Fusarium incarnatum-equiseti species complex</taxon>
    </lineage>
</organism>
<proteinExistence type="predicted"/>
<dbReference type="SUPFAM" id="SSF52540">
    <property type="entry name" value="P-loop containing nucleoside triphosphate hydrolases"/>
    <property type="match status" value="1"/>
</dbReference>
<dbReference type="InterPro" id="IPR056125">
    <property type="entry name" value="DUF7708"/>
</dbReference>
<keyword evidence="5" id="KW-1185">Reference proteome</keyword>
<keyword evidence="1" id="KW-0677">Repeat</keyword>
<dbReference type="InterPro" id="IPR056884">
    <property type="entry name" value="NPHP3-like_N"/>
</dbReference>
<evidence type="ECO:0000313" key="5">
    <source>
        <dbReference type="Proteomes" id="UP001152024"/>
    </source>
</evidence>
<evidence type="ECO:0000313" key="4">
    <source>
        <dbReference type="EMBL" id="KAJ4122983.1"/>
    </source>
</evidence>
<feature type="domain" description="DUF7708" evidence="2">
    <location>
        <begin position="114"/>
        <end position="209"/>
    </location>
</feature>
<dbReference type="PANTHER" id="PTHR10039:SF14">
    <property type="entry name" value="NACHT DOMAIN-CONTAINING PROTEIN"/>
    <property type="match status" value="1"/>
</dbReference>
<evidence type="ECO:0000256" key="1">
    <source>
        <dbReference type="ARBA" id="ARBA00022737"/>
    </source>
</evidence>
<evidence type="ECO:0000259" key="2">
    <source>
        <dbReference type="Pfam" id="PF24809"/>
    </source>
</evidence>
<feature type="domain" description="Nephrocystin 3-like N-terminal" evidence="3">
    <location>
        <begin position="266"/>
        <end position="433"/>
    </location>
</feature>
<dbReference type="Gene3D" id="3.40.50.300">
    <property type="entry name" value="P-loop containing nucleotide triphosphate hydrolases"/>
    <property type="match status" value="1"/>
</dbReference>
<accession>A0ABQ8R1U7</accession>
<reference evidence="4" key="1">
    <citation type="submission" date="2022-09" db="EMBL/GenBank/DDBJ databases">
        <title>Fusarium specimens isolated from Avocado Roots.</title>
        <authorList>
            <person name="Stajich J."/>
            <person name="Roper C."/>
            <person name="Heimlech-Rivalta G."/>
        </authorList>
    </citation>
    <scope>NUCLEOTIDE SEQUENCE</scope>
    <source>
        <strain evidence="4">CF00095</strain>
    </source>
</reference>
<dbReference type="InterPro" id="IPR011990">
    <property type="entry name" value="TPR-like_helical_dom_sf"/>
</dbReference>
<dbReference type="PANTHER" id="PTHR10039">
    <property type="entry name" value="AMELOGENIN"/>
    <property type="match status" value="1"/>
</dbReference>
<dbReference type="EMBL" id="JAOQBH010000018">
    <property type="protein sequence ID" value="KAJ4122983.1"/>
    <property type="molecule type" value="Genomic_DNA"/>
</dbReference>
<protein>
    <recommendedName>
        <fullName evidence="6">NACHT domain-containing protein</fullName>
    </recommendedName>
</protein>
<comment type="caution">
    <text evidence="4">The sequence shown here is derived from an EMBL/GenBank/DDBJ whole genome shotgun (WGS) entry which is preliminary data.</text>
</comment>
<dbReference type="Pfam" id="PF24883">
    <property type="entry name" value="NPHP3_N"/>
    <property type="match status" value="1"/>
</dbReference>
<gene>
    <name evidence="4" type="ORF">NW768_009974</name>
</gene>
<dbReference type="SUPFAM" id="SSF48452">
    <property type="entry name" value="TPR-like"/>
    <property type="match status" value="1"/>
</dbReference>
<evidence type="ECO:0008006" key="6">
    <source>
        <dbReference type="Google" id="ProtNLM"/>
    </source>
</evidence>
<dbReference type="Pfam" id="PF24809">
    <property type="entry name" value="DUF7708"/>
    <property type="match status" value="1"/>
</dbReference>
<sequence>MNDIKDEIHLSDSEVSEFIEKDAICWQKAIEILDDEARAKQQCKQDKKKKKIEALLPDGSFPTVGLDKTEQNTSITLQDLILTAQTAQKALDDGVRKRGKLKDVFFKIVFYLERNAQVINVFIQQEPKFTAIVWGSIRCLLQVIVDIEQAIEVTADGILLVVQQAERWSRMAGRFGHRKSVEDATIHLYVQVLYFLQSAVEHLKKSKWATKRAMIEAYEAYESRKKGESQKNLDIAKIHSYIDSMANFITARPCNFVAAASDTQPRWLKENPKYQTWLNSQSPEMLSIVGKLGCGKSVLAQQTCTELSETRHITISHAFQSNVSSQQRGSNSLAASIISSLLPTSCPVDESEQSILKQLLRLQNQYKSQLEDCPFDDLWPHCVTLLRRNPEFVLIIDALDECIFDNSTKAQEFQKHLVDVLDGTKGKILIFSRPSYMFGVTSHPNLHRDLIQIAEADTQSEINTFIDAAAAELPLSEEFKSQVTTRAKQCSGGSFLWTELFLRQFIKTRDMAAFYANLNNPPDSYWSFYTKIWKDRLGDMNDDDKSKCQDIFQILLGARRQFYINEIEDALDLIPGCGNGHFLISTFCQPLIQVQDDKVMLGHASVRDFLLSEEVSGVGFSTSQPDATLARKCLEFLLRAIYAQQDRIGQLLRKNLGAGVSDTSQDKGFYEYAARNWYKHLTALSSPDRNLLELAGRLIRSLQFAYWAEYSITDMGDIQAIRSTEISLTVWLEKLPVADRPLLHLEDYFEMPYKSLHKAFRDNSEDKELQWLALMQLGFYYFDKGKIAQMAAVRERVAAGLIELLGRRHPLSLQASSDAAYTFLFNNKLRKARKIYSEVADDQLKVVLESDASPYFTLILKSQAEHMMLLNYEALNTLTDSLAGFMRTTGPQSNGYLAGQLWYAVVHASTGRVEQAIKLMEFVRDKRKEQYGPEDSFGIVTQIFVGDLHRRLGAEEEALLNIEPGLKFRRGFWPISHFLTLDTALILAITYRDFGNDDAAAEIIEDLEQNAELDQDQNFVRSCQVKHLKALLLFEGGNLSQPIQMLEELLINVGEERNNRALQWIRLDLAYMVRYRGGEGDGDLASSLFDGIVTDQTNDPGGEPDPPRWLDIAEKALKLVRFGKTDSANELLRVERLRWAHEETLWMWLGVPAADTGWMRLPKGVGDNDV</sequence>
<name>A0ABQ8R1U7_FUSEQ</name>
<dbReference type="Gene3D" id="1.25.40.10">
    <property type="entry name" value="Tetratricopeptide repeat domain"/>
    <property type="match status" value="1"/>
</dbReference>
<dbReference type="InterPro" id="IPR027417">
    <property type="entry name" value="P-loop_NTPase"/>
</dbReference>